<name>A0A0F9M6J8_9ZZZZ</name>
<dbReference type="EMBL" id="LAZR01005075">
    <property type="protein sequence ID" value="KKN03080.1"/>
    <property type="molecule type" value="Genomic_DNA"/>
</dbReference>
<reference evidence="1" key="1">
    <citation type="journal article" date="2015" name="Nature">
        <title>Complex archaea that bridge the gap between prokaryotes and eukaryotes.</title>
        <authorList>
            <person name="Spang A."/>
            <person name="Saw J.H."/>
            <person name="Jorgensen S.L."/>
            <person name="Zaremba-Niedzwiedzka K."/>
            <person name="Martijn J."/>
            <person name="Lind A.E."/>
            <person name="van Eijk R."/>
            <person name="Schleper C."/>
            <person name="Guy L."/>
            <person name="Ettema T.J."/>
        </authorList>
    </citation>
    <scope>NUCLEOTIDE SEQUENCE</scope>
</reference>
<accession>A0A0F9M6J8</accession>
<organism evidence="1">
    <name type="scientific">marine sediment metagenome</name>
    <dbReference type="NCBI Taxonomy" id="412755"/>
    <lineage>
        <taxon>unclassified sequences</taxon>
        <taxon>metagenomes</taxon>
        <taxon>ecological metagenomes</taxon>
    </lineage>
</organism>
<proteinExistence type="predicted"/>
<dbReference type="AlphaFoldDB" id="A0A0F9M6J8"/>
<protein>
    <submittedName>
        <fullName evidence="1">Uncharacterized protein</fullName>
    </submittedName>
</protein>
<gene>
    <name evidence="1" type="ORF">LCGC14_1111360</name>
</gene>
<sequence length="57" mass="6632">MRDISSHDSEGYPYTYPLIYANEEGSRDIKAFNTDGYPYNYPFTYASDNPRNIKDPT</sequence>
<comment type="caution">
    <text evidence="1">The sequence shown here is derived from an EMBL/GenBank/DDBJ whole genome shotgun (WGS) entry which is preliminary data.</text>
</comment>
<evidence type="ECO:0000313" key="1">
    <source>
        <dbReference type="EMBL" id="KKN03080.1"/>
    </source>
</evidence>